<dbReference type="Gene3D" id="3.40.190.290">
    <property type="match status" value="1"/>
</dbReference>
<gene>
    <name evidence="6" type="ORF">FVD38_22610</name>
</gene>
<dbReference type="InterPro" id="IPR005119">
    <property type="entry name" value="LysR_subst-bd"/>
</dbReference>
<dbReference type="Pfam" id="PF00126">
    <property type="entry name" value="HTH_1"/>
    <property type="match status" value="1"/>
</dbReference>
<sequence length="300" mass="32149">MVSFCFDKRYMETESLRIFCAVAAELSITQAAARLGRAPSNVTTRIQQLEADLGAGLFVRTAKRIALSPTGEQFLVYAERLLALEDEARQVVSNGASGGVLRIGSMESTAASRLPGVLAAFHVDHPATRLVLRTGPSRQIVEQVRTGALDCAFAAWPDDGAELIEMGLQSMPVWVEELLLLLPPGESEVEDARQVRARSLAAFPPGCTYRSLAEDRLGIAGDPAWRVQEMNSYHAMIACVAAGACLTVLPASVLALGGAPASLKTLPLGRLDTCLVWRDGFATPAFRAFAERLGVGLEPR</sequence>
<proteinExistence type="inferred from homology"/>
<evidence type="ECO:0000259" key="5">
    <source>
        <dbReference type="PROSITE" id="PS50931"/>
    </source>
</evidence>
<dbReference type="FunFam" id="1.10.10.10:FF:000001">
    <property type="entry name" value="LysR family transcriptional regulator"/>
    <property type="match status" value="1"/>
</dbReference>
<dbReference type="InterPro" id="IPR000847">
    <property type="entry name" value="LysR_HTH_N"/>
</dbReference>
<evidence type="ECO:0000256" key="1">
    <source>
        <dbReference type="ARBA" id="ARBA00009437"/>
    </source>
</evidence>
<feature type="domain" description="HTH lysR-type" evidence="5">
    <location>
        <begin position="11"/>
        <end position="68"/>
    </location>
</feature>
<comment type="similarity">
    <text evidence="1">Belongs to the LysR transcriptional regulatory family.</text>
</comment>
<dbReference type="Pfam" id="PF03466">
    <property type="entry name" value="LysR_substrate"/>
    <property type="match status" value="1"/>
</dbReference>
<dbReference type="Gene3D" id="1.10.10.10">
    <property type="entry name" value="Winged helix-like DNA-binding domain superfamily/Winged helix DNA-binding domain"/>
    <property type="match status" value="1"/>
</dbReference>
<dbReference type="SUPFAM" id="SSF46785">
    <property type="entry name" value="Winged helix' DNA-binding domain"/>
    <property type="match status" value="1"/>
</dbReference>
<dbReference type="PANTHER" id="PTHR30126:SF40">
    <property type="entry name" value="HTH-TYPE TRANSCRIPTIONAL REGULATOR GLTR"/>
    <property type="match status" value="1"/>
</dbReference>
<dbReference type="InterPro" id="IPR036388">
    <property type="entry name" value="WH-like_DNA-bd_sf"/>
</dbReference>
<keyword evidence="2" id="KW-0805">Transcription regulation</keyword>
<dbReference type="PANTHER" id="PTHR30126">
    <property type="entry name" value="HTH-TYPE TRANSCRIPTIONAL REGULATOR"/>
    <property type="match status" value="1"/>
</dbReference>
<dbReference type="InterPro" id="IPR036390">
    <property type="entry name" value="WH_DNA-bd_sf"/>
</dbReference>
<dbReference type="Proteomes" id="UP000321413">
    <property type="component" value="Unassembled WGS sequence"/>
</dbReference>
<accession>A0A5C7G1T7</accession>
<evidence type="ECO:0000313" key="7">
    <source>
        <dbReference type="Proteomes" id="UP000321413"/>
    </source>
</evidence>
<dbReference type="PROSITE" id="PS50931">
    <property type="entry name" value="HTH_LYSR"/>
    <property type="match status" value="1"/>
</dbReference>
<keyword evidence="7" id="KW-1185">Reference proteome</keyword>
<dbReference type="GO" id="GO:0003700">
    <property type="term" value="F:DNA-binding transcription factor activity"/>
    <property type="evidence" value="ECO:0007669"/>
    <property type="project" value="InterPro"/>
</dbReference>
<dbReference type="SUPFAM" id="SSF53850">
    <property type="entry name" value="Periplasmic binding protein-like II"/>
    <property type="match status" value="1"/>
</dbReference>
<dbReference type="GO" id="GO:0000976">
    <property type="term" value="F:transcription cis-regulatory region binding"/>
    <property type="evidence" value="ECO:0007669"/>
    <property type="project" value="TreeGrafter"/>
</dbReference>
<keyword evidence="4" id="KW-0804">Transcription</keyword>
<comment type="caution">
    <text evidence="6">The sequence shown here is derived from an EMBL/GenBank/DDBJ whole genome shotgun (WGS) entry which is preliminary data.</text>
</comment>
<dbReference type="AlphaFoldDB" id="A0A5C7G1T7"/>
<reference evidence="6 7" key="1">
    <citation type="submission" date="2019-08" db="EMBL/GenBank/DDBJ databases">
        <title>Massilia golmudensis sp. nov., isolated from sand in the Qinghai-Tibetan Plateau.</title>
        <authorList>
            <person name="Zhang B."/>
        </authorList>
    </citation>
    <scope>NUCLEOTIDE SEQUENCE [LARGE SCALE GENOMIC DNA]</scope>
    <source>
        <strain evidence="6 7">GEM5</strain>
    </source>
</reference>
<evidence type="ECO:0000256" key="3">
    <source>
        <dbReference type="ARBA" id="ARBA00023125"/>
    </source>
</evidence>
<organism evidence="6 7">
    <name type="scientific">Massilia arenae</name>
    <dbReference type="NCBI Taxonomy" id="2603288"/>
    <lineage>
        <taxon>Bacteria</taxon>
        <taxon>Pseudomonadati</taxon>
        <taxon>Pseudomonadota</taxon>
        <taxon>Betaproteobacteria</taxon>
        <taxon>Burkholderiales</taxon>
        <taxon>Oxalobacteraceae</taxon>
        <taxon>Telluria group</taxon>
        <taxon>Massilia</taxon>
    </lineage>
</organism>
<name>A0A5C7G1T7_9BURK</name>
<dbReference type="EMBL" id="VPFD01000031">
    <property type="protein sequence ID" value="TXF96890.1"/>
    <property type="molecule type" value="Genomic_DNA"/>
</dbReference>
<evidence type="ECO:0000256" key="4">
    <source>
        <dbReference type="ARBA" id="ARBA00023163"/>
    </source>
</evidence>
<protein>
    <submittedName>
        <fullName evidence="6">LysR family transcriptional regulator</fullName>
    </submittedName>
</protein>
<evidence type="ECO:0000313" key="6">
    <source>
        <dbReference type="EMBL" id="TXF96890.1"/>
    </source>
</evidence>
<evidence type="ECO:0000256" key="2">
    <source>
        <dbReference type="ARBA" id="ARBA00023015"/>
    </source>
</evidence>
<keyword evidence="3" id="KW-0238">DNA-binding</keyword>